<name>A0A0K2TPC5_LEPSM</name>
<reference evidence="1" key="1">
    <citation type="submission" date="2014-05" db="EMBL/GenBank/DDBJ databases">
        <authorList>
            <person name="Chronopoulou M."/>
        </authorList>
    </citation>
    <scope>NUCLEOTIDE SEQUENCE</scope>
    <source>
        <tissue evidence="1">Whole organism</tissue>
    </source>
</reference>
<dbReference type="AlphaFoldDB" id="A0A0K2TPC5"/>
<evidence type="ECO:0000313" key="1">
    <source>
        <dbReference type="EMBL" id="CDW27710.1"/>
    </source>
</evidence>
<organism evidence="1">
    <name type="scientific">Lepeophtheirus salmonis</name>
    <name type="common">Salmon louse</name>
    <name type="synonym">Caligus salmonis</name>
    <dbReference type="NCBI Taxonomy" id="72036"/>
    <lineage>
        <taxon>Eukaryota</taxon>
        <taxon>Metazoa</taxon>
        <taxon>Ecdysozoa</taxon>
        <taxon>Arthropoda</taxon>
        <taxon>Crustacea</taxon>
        <taxon>Multicrustacea</taxon>
        <taxon>Hexanauplia</taxon>
        <taxon>Copepoda</taxon>
        <taxon>Siphonostomatoida</taxon>
        <taxon>Caligidae</taxon>
        <taxon>Lepeophtheirus</taxon>
    </lineage>
</organism>
<protein>
    <submittedName>
        <fullName evidence="1">Uncharacterized protein</fullName>
    </submittedName>
</protein>
<accession>A0A0K2TPC5</accession>
<sequence length="70" mass="7626">MIGDIVCVKSAHIRTFPFAFNTETIRDAHSEHFTLLSVPLSTISQISSDTCSRKARGTGRPVCNASVCSR</sequence>
<proteinExistence type="predicted"/>
<dbReference type="EMBL" id="HACA01010349">
    <property type="protein sequence ID" value="CDW27710.1"/>
    <property type="molecule type" value="Transcribed_RNA"/>
</dbReference>